<organism evidence="2">
    <name type="scientific">Anguilla anguilla</name>
    <name type="common">European freshwater eel</name>
    <name type="synonym">Muraena anguilla</name>
    <dbReference type="NCBI Taxonomy" id="7936"/>
    <lineage>
        <taxon>Eukaryota</taxon>
        <taxon>Metazoa</taxon>
        <taxon>Chordata</taxon>
        <taxon>Craniata</taxon>
        <taxon>Vertebrata</taxon>
        <taxon>Euteleostomi</taxon>
        <taxon>Actinopterygii</taxon>
        <taxon>Neopterygii</taxon>
        <taxon>Teleostei</taxon>
        <taxon>Anguilliformes</taxon>
        <taxon>Anguillidae</taxon>
        <taxon>Anguilla</taxon>
    </lineage>
</organism>
<protein>
    <submittedName>
        <fullName evidence="2">Uncharacterized protein</fullName>
    </submittedName>
</protein>
<reference evidence="2" key="2">
    <citation type="journal article" date="2015" name="Fish Shellfish Immunol.">
        <title>Early steps in the European eel (Anguilla anguilla)-Vibrio vulnificus interaction in the gills: Role of the RtxA13 toxin.</title>
        <authorList>
            <person name="Callol A."/>
            <person name="Pajuelo D."/>
            <person name="Ebbesson L."/>
            <person name="Teles M."/>
            <person name="MacKenzie S."/>
            <person name="Amaro C."/>
        </authorList>
    </citation>
    <scope>NUCLEOTIDE SEQUENCE</scope>
</reference>
<keyword evidence="1" id="KW-1133">Transmembrane helix</keyword>
<name>A0A0E9T368_ANGAN</name>
<evidence type="ECO:0000313" key="2">
    <source>
        <dbReference type="EMBL" id="JAH47400.1"/>
    </source>
</evidence>
<sequence length="44" mass="5410">MNKHKQIVGFLMKKWCTFHRPVFEFTCRMLSITLSAYFTLMEYM</sequence>
<accession>A0A0E9T368</accession>
<evidence type="ECO:0000256" key="1">
    <source>
        <dbReference type="SAM" id="Phobius"/>
    </source>
</evidence>
<feature type="transmembrane region" description="Helical" evidence="1">
    <location>
        <begin position="21"/>
        <end position="40"/>
    </location>
</feature>
<dbReference type="AlphaFoldDB" id="A0A0E9T368"/>
<dbReference type="EMBL" id="GBXM01061177">
    <property type="protein sequence ID" value="JAH47400.1"/>
    <property type="molecule type" value="Transcribed_RNA"/>
</dbReference>
<keyword evidence="1" id="KW-0812">Transmembrane</keyword>
<keyword evidence="1" id="KW-0472">Membrane</keyword>
<reference evidence="2" key="1">
    <citation type="submission" date="2014-11" db="EMBL/GenBank/DDBJ databases">
        <authorList>
            <person name="Amaro Gonzalez C."/>
        </authorList>
    </citation>
    <scope>NUCLEOTIDE SEQUENCE</scope>
</reference>
<proteinExistence type="predicted"/>